<dbReference type="PANTHER" id="PTHR35007">
    <property type="entry name" value="INTEGRAL MEMBRANE PROTEIN-RELATED"/>
    <property type="match status" value="1"/>
</dbReference>
<feature type="transmembrane region" description="Helical" evidence="6">
    <location>
        <begin position="270"/>
        <end position="293"/>
    </location>
</feature>
<name>A0AAF0BMV6_9PROT</name>
<dbReference type="Proteomes" id="UP001217500">
    <property type="component" value="Chromosome"/>
</dbReference>
<reference evidence="8" key="1">
    <citation type="submission" date="2023-01" db="EMBL/GenBank/DDBJ databases">
        <title>The genome sequence of Kordiimonadaceae bacterium 6D33.</title>
        <authorList>
            <person name="Liu Y."/>
        </authorList>
    </citation>
    <scope>NUCLEOTIDE SEQUENCE</scope>
    <source>
        <strain evidence="8">6D33</strain>
    </source>
</reference>
<keyword evidence="3 6" id="KW-0812">Transmembrane</keyword>
<evidence type="ECO:0000313" key="9">
    <source>
        <dbReference type="Proteomes" id="UP001217500"/>
    </source>
</evidence>
<evidence type="ECO:0000256" key="4">
    <source>
        <dbReference type="ARBA" id="ARBA00022989"/>
    </source>
</evidence>
<evidence type="ECO:0000256" key="1">
    <source>
        <dbReference type="ARBA" id="ARBA00004651"/>
    </source>
</evidence>
<feature type="transmembrane region" description="Helical" evidence="6">
    <location>
        <begin position="126"/>
        <end position="147"/>
    </location>
</feature>
<dbReference type="PANTHER" id="PTHR35007:SF1">
    <property type="entry name" value="PILUS ASSEMBLY PROTEIN"/>
    <property type="match status" value="1"/>
</dbReference>
<evidence type="ECO:0000256" key="5">
    <source>
        <dbReference type="ARBA" id="ARBA00023136"/>
    </source>
</evidence>
<evidence type="ECO:0000256" key="6">
    <source>
        <dbReference type="SAM" id="Phobius"/>
    </source>
</evidence>
<comment type="subcellular location">
    <subcellularLocation>
        <location evidence="1">Cell membrane</location>
        <topology evidence="1">Multi-pass membrane protein</topology>
    </subcellularLocation>
</comment>
<dbReference type="InterPro" id="IPR018076">
    <property type="entry name" value="T2SS_GspF_dom"/>
</dbReference>
<feature type="domain" description="Type II secretion system protein GspF" evidence="7">
    <location>
        <begin position="162"/>
        <end position="287"/>
    </location>
</feature>
<dbReference type="GO" id="GO:0005886">
    <property type="term" value="C:plasma membrane"/>
    <property type="evidence" value="ECO:0007669"/>
    <property type="project" value="UniProtKB-SubCell"/>
</dbReference>
<keyword evidence="4 6" id="KW-1133">Transmembrane helix</keyword>
<sequence>METMNSQIMLIVIGLTMLVLVGGGLLFTMLLGKTRKETQAKLDRFKARFVAGARGGPQSGRSIRVGQEETGLAGILADMMPKKEELQARLVRAGLTITLGRYAMICGGIAIGTLLVALILGINFVLALGFGVVAGVGGPHFVVGIMMKRRIGRFTDQFPEAIDLMVRGLRSGLPVNECIANIGRELTAPTGTEFQRIADSMRVGRTLEDALWDTANRLDTAEFKFFVISLVVQRETGGNLGETLANLGGILRQRHAMKLKIKALSSEAKASAWIVGLLPFIMFGLLMTVNAGYAMELFINPKGTIALIAGLVWMGVGVFIMARMVNFEV</sequence>
<evidence type="ECO:0000256" key="3">
    <source>
        <dbReference type="ARBA" id="ARBA00022692"/>
    </source>
</evidence>
<protein>
    <submittedName>
        <fullName evidence="8">Type II secretion system F family protein</fullName>
    </submittedName>
</protein>
<keyword evidence="2" id="KW-1003">Cell membrane</keyword>
<dbReference type="RefSeq" id="WP_289504808.1">
    <property type="nucleotide sequence ID" value="NZ_CP116805.1"/>
</dbReference>
<organism evidence="8 9">
    <name type="scientific">Gimibacter soli</name>
    <dbReference type="NCBI Taxonomy" id="3024400"/>
    <lineage>
        <taxon>Bacteria</taxon>
        <taxon>Pseudomonadati</taxon>
        <taxon>Pseudomonadota</taxon>
        <taxon>Alphaproteobacteria</taxon>
        <taxon>Kordiimonadales</taxon>
        <taxon>Temperatibacteraceae</taxon>
        <taxon>Gimibacter</taxon>
    </lineage>
</organism>
<evidence type="ECO:0000313" key="8">
    <source>
        <dbReference type="EMBL" id="WCL55051.1"/>
    </source>
</evidence>
<dbReference type="Pfam" id="PF00482">
    <property type="entry name" value="T2SSF"/>
    <property type="match status" value="1"/>
</dbReference>
<dbReference type="Gene3D" id="1.20.81.30">
    <property type="entry name" value="Type II secretion system (T2SS), domain F"/>
    <property type="match status" value="1"/>
</dbReference>
<gene>
    <name evidence="8" type="ORF">PH603_04665</name>
</gene>
<evidence type="ECO:0000256" key="2">
    <source>
        <dbReference type="ARBA" id="ARBA00022475"/>
    </source>
</evidence>
<dbReference type="KEGG" id="gso:PH603_04665"/>
<dbReference type="InterPro" id="IPR042094">
    <property type="entry name" value="T2SS_GspF_sf"/>
</dbReference>
<dbReference type="AlphaFoldDB" id="A0AAF0BMV6"/>
<keyword evidence="5 6" id="KW-0472">Membrane</keyword>
<accession>A0AAF0BMV6</accession>
<keyword evidence="9" id="KW-1185">Reference proteome</keyword>
<feature type="transmembrane region" description="Helical" evidence="6">
    <location>
        <begin position="6"/>
        <end position="31"/>
    </location>
</feature>
<feature type="transmembrane region" description="Helical" evidence="6">
    <location>
        <begin position="305"/>
        <end position="325"/>
    </location>
</feature>
<dbReference type="EMBL" id="CP116805">
    <property type="protein sequence ID" value="WCL55051.1"/>
    <property type="molecule type" value="Genomic_DNA"/>
</dbReference>
<proteinExistence type="predicted"/>
<feature type="transmembrane region" description="Helical" evidence="6">
    <location>
        <begin position="99"/>
        <end position="120"/>
    </location>
</feature>
<evidence type="ECO:0000259" key="7">
    <source>
        <dbReference type="Pfam" id="PF00482"/>
    </source>
</evidence>